<sequence length="216" mass="25671">MNRYSVQFKDGREYTLYGSDYFNDKAVFYRHHYSNLIAFSVVVAENGYPISIKDNESKELLNFDKMESFKLWFEKNQAKGIDFGFSELDDLKKIENECYIRVNKIISFILQEIKELQSEQKFDTWRIDGGYKVLKMICNVSIVSINSFESRTNLSSNKLTIFKRIFDTPKELVDYSQTADKIKPEKLIRMCKSDLNSILNLKKSLEPIKRWWEIWK</sequence>
<reference evidence="1" key="1">
    <citation type="journal article" date="2014" name="Int. J. Syst. Evol. Microbiol.">
        <title>Complete genome sequence of Corynebacterium casei LMG S-19264T (=DSM 44701T), isolated from a smear-ripened cheese.</title>
        <authorList>
            <consortium name="US DOE Joint Genome Institute (JGI-PGF)"/>
            <person name="Walter F."/>
            <person name="Albersmeier A."/>
            <person name="Kalinowski J."/>
            <person name="Ruckert C."/>
        </authorList>
    </citation>
    <scope>NUCLEOTIDE SEQUENCE</scope>
    <source>
        <strain evidence="1">CGMCC 1.15958</strain>
    </source>
</reference>
<reference evidence="1" key="2">
    <citation type="submission" date="2020-09" db="EMBL/GenBank/DDBJ databases">
        <authorList>
            <person name="Sun Q."/>
            <person name="Zhou Y."/>
        </authorList>
    </citation>
    <scope>NUCLEOTIDE SEQUENCE</scope>
    <source>
        <strain evidence="1">CGMCC 1.15958</strain>
    </source>
</reference>
<proteinExistence type="predicted"/>
<dbReference type="RefSeq" id="WP_188768919.1">
    <property type="nucleotide sequence ID" value="NZ_BMKK01000010.1"/>
</dbReference>
<evidence type="ECO:0000313" key="1">
    <source>
        <dbReference type="EMBL" id="GGD72639.1"/>
    </source>
</evidence>
<keyword evidence="2" id="KW-1185">Reference proteome</keyword>
<dbReference type="Proteomes" id="UP000609064">
    <property type="component" value="Unassembled WGS sequence"/>
</dbReference>
<organism evidence="1 2">
    <name type="scientific">Emticicia aquatilis</name>
    <dbReference type="NCBI Taxonomy" id="1537369"/>
    <lineage>
        <taxon>Bacteria</taxon>
        <taxon>Pseudomonadati</taxon>
        <taxon>Bacteroidota</taxon>
        <taxon>Cytophagia</taxon>
        <taxon>Cytophagales</taxon>
        <taxon>Leadbetterellaceae</taxon>
        <taxon>Emticicia</taxon>
    </lineage>
</organism>
<protein>
    <submittedName>
        <fullName evidence="1">Uncharacterized protein</fullName>
    </submittedName>
</protein>
<dbReference type="EMBL" id="BMKK01000010">
    <property type="protein sequence ID" value="GGD72639.1"/>
    <property type="molecule type" value="Genomic_DNA"/>
</dbReference>
<gene>
    <name evidence="1" type="ORF">GCM10011514_40930</name>
</gene>
<dbReference type="AlphaFoldDB" id="A0A916Z3E7"/>
<accession>A0A916Z3E7</accession>
<name>A0A916Z3E7_9BACT</name>
<comment type="caution">
    <text evidence="1">The sequence shown here is derived from an EMBL/GenBank/DDBJ whole genome shotgun (WGS) entry which is preliminary data.</text>
</comment>
<evidence type="ECO:0000313" key="2">
    <source>
        <dbReference type="Proteomes" id="UP000609064"/>
    </source>
</evidence>